<feature type="transmembrane region" description="Helical" evidence="9">
    <location>
        <begin position="251"/>
        <end position="270"/>
    </location>
</feature>
<feature type="transmembrane region" description="Helical" evidence="9">
    <location>
        <begin position="282"/>
        <end position="301"/>
    </location>
</feature>
<name>A0AAN5MF69_MORMO</name>
<dbReference type="AlphaFoldDB" id="A0AAN5MF69"/>
<evidence type="ECO:0000256" key="6">
    <source>
        <dbReference type="ARBA" id="ARBA00022989"/>
    </source>
</evidence>
<keyword evidence="6 9" id="KW-1133">Transmembrane helix</keyword>
<feature type="transmembrane region" description="Helical" evidence="9">
    <location>
        <begin position="220"/>
        <end position="245"/>
    </location>
</feature>
<feature type="transmembrane region" description="Helical" evidence="9">
    <location>
        <begin position="153"/>
        <end position="177"/>
    </location>
</feature>
<reference evidence="10" key="2">
    <citation type="submission" date="2020-10" db="EMBL/GenBank/DDBJ databases">
        <authorList>
            <consortium name="NCBI Pathogen Detection Project"/>
        </authorList>
    </citation>
    <scope>NUCLEOTIDE SEQUENCE</scope>
    <source>
        <strain evidence="10">Morganella morganii ARLG-3209</strain>
    </source>
</reference>
<accession>A0AAN5MF69</accession>
<evidence type="ECO:0000256" key="2">
    <source>
        <dbReference type="ARBA" id="ARBA00009773"/>
    </source>
</evidence>
<dbReference type="EMBL" id="DACSWI010000002">
    <property type="protein sequence ID" value="HAT3808220.1"/>
    <property type="molecule type" value="Genomic_DNA"/>
</dbReference>
<evidence type="ECO:0000256" key="4">
    <source>
        <dbReference type="ARBA" id="ARBA00022475"/>
    </source>
</evidence>
<feature type="transmembrane region" description="Helical" evidence="9">
    <location>
        <begin position="307"/>
        <end position="332"/>
    </location>
</feature>
<dbReference type="Proteomes" id="UP000865968">
    <property type="component" value="Unassembled WGS sequence"/>
</dbReference>
<gene>
    <name evidence="10" type="ORF">I8608_001033</name>
</gene>
<dbReference type="GO" id="GO:0005886">
    <property type="term" value="C:plasma membrane"/>
    <property type="evidence" value="ECO:0007669"/>
    <property type="project" value="UniProtKB-SubCell"/>
</dbReference>
<organism evidence="10 11">
    <name type="scientific">Morganella morganii</name>
    <name type="common">Proteus morganii</name>
    <dbReference type="NCBI Taxonomy" id="582"/>
    <lineage>
        <taxon>Bacteria</taxon>
        <taxon>Pseudomonadati</taxon>
        <taxon>Pseudomonadota</taxon>
        <taxon>Gammaproteobacteria</taxon>
        <taxon>Enterobacterales</taxon>
        <taxon>Morganellaceae</taxon>
        <taxon>Morganella</taxon>
    </lineage>
</organism>
<feature type="region of interest" description="Disordered" evidence="8">
    <location>
        <begin position="353"/>
        <end position="374"/>
    </location>
</feature>
<dbReference type="GO" id="GO:0055085">
    <property type="term" value="P:transmembrane transport"/>
    <property type="evidence" value="ECO:0007669"/>
    <property type="project" value="TreeGrafter"/>
</dbReference>
<reference evidence="10" key="1">
    <citation type="journal article" date="2018" name="Genome Biol.">
        <title>SKESA: strategic k-mer extension for scrupulous assemblies.</title>
        <authorList>
            <person name="Souvorov A."/>
            <person name="Agarwala R."/>
            <person name="Lipman D.J."/>
        </authorList>
    </citation>
    <scope>NUCLEOTIDE SEQUENCE</scope>
    <source>
        <strain evidence="10">Morganella morganii ARLG-3209</strain>
    </source>
</reference>
<evidence type="ECO:0000313" key="11">
    <source>
        <dbReference type="Proteomes" id="UP000865968"/>
    </source>
</evidence>
<protein>
    <submittedName>
        <fullName evidence="10">AI-2E family transporter</fullName>
    </submittedName>
</protein>
<feature type="transmembrane region" description="Helical" evidence="9">
    <location>
        <begin position="38"/>
        <end position="56"/>
    </location>
</feature>
<keyword evidence="4" id="KW-1003">Cell membrane</keyword>
<keyword evidence="3" id="KW-0813">Transport</keyword>
<comment type="similarity">
    <text evidence="2">Belongs to the autoinducer-2 exporter (AI-2E) (TC 2.A.86) family.</text>
</comment>
<dbReference type="PANTHER" id="PTHR21716">
    <property type="entry name" value="TRANSMEMBRANE PROTEIN"/>
    <property type="match status" value="1"/>
</dbReference>
<sequence length="374" mass="41745">MLDLIIQWYRRRFADPQAVALTVILLAGFGIIYFFSGILAPLLVAIVLAYLLEWPIHQMEKRGCSRKLAIMLILTLFIGVSVLVIFILAPTVWGQGRNLLLDMPNMFSRFNEFARELPERFPALMDVGLMDMILDNARSKLLSVGDSVVKMSLASLVGLLTLTIYLILVPLMVFFLLKDKEQLLRGFQRVLPRNRSLAGKVWLEMNQQISNYIRGKVTEMIIVGVCTYIVFAVVGLNYALLLGVLVGLSVLIPYVGAVIVTVPVILVGLFQWGLDSDFWTMFIAYLVVQGLDSNILVPILFSEAVNLHPLVIILSIIIFGGLWGFWGVFFAIPLATLIKAVIHAWPEEKVPDDTIPDKTVPDKTVPDNNMSGQA</sequence>
<evidence type="ECO:0000256" key="5">
    <source>
        <dbReference type="ARBA" id="ARBA00022692"/>
    </source>
</evidence>
<dbReference type="PANTHER" id="PTHR21716:SF53">
    <property type="entry name" value="PERMEASE PERM-RELATED"/>
    <property type="match status" value="1"/>
</dbReference>
<comment type="subcellular location">
    <subcellularLocation>
        <location evidence="1">Cell membrane</location>
        <topology evidence="1">Multi-pass membrane protein</topology>
    </subcellularLocation>
</comment>
<dbReference type="InterPro" id="IPR002549">
    <property type="entry name" value="AI-2E-like"/>
</dbReference>
<evidence type="ECO:0000256" key="8">
    <source>
        <dbReference type="SAM" id="MobiDB-lite"/>
    </source>
</evidence>
<keyword evidence="7 9" id="KW-0472">Membrane</keyword>
<dbReference type="Pfam" id="PF01594">
    <property type="entry name" value="AI-2E_transport"/>
    <property type="match status" value="1"/>
</dbReference>
<evidence type="ECO:0000313" key="10">
    <source>
        <dbReference type="EMBL" id="HAT3808220.1"/>
    </source>
</evidence>
<evidence type="ECO:0000256" key="1">
    <source>
        <dbReference type="ARBA" id="ARBA00004651"/>
    </source>
</evidence>
<comment type="caution">
    <text evidence="10">The sequence shown here is derived from an EMBL/GenBank/DDBJ whole genome shotgun (WGS) entry which is preliminary data.</text>
</comment>
<keyword evidence="5 9" id="KW-0812">Transmembrane</keyword>
<evidence type="ECO:0000256" key="9">
    <source>
        <dbReference type="SAM" id="Phobius"/>
    </source>
</evidence>
<evidence type="ECO:0000256" key="3">
    <source>
        <dbReference type="ARBA" id="ARBA00022448"/>
    </source>
</evidence>
<feature type="compositionally biased region" description="Basic and acidic residues" evidence="8">
    <location>
        <begin position="353"/>
        <end position="365"/>
    </location>
</feature>
<proteinExistence type="inferred from homology"/>
<feature type="transmembrane region" description="Helical" evidence="9">
    <location>
        <begin position="68"/>
        <end position="93"/>
    </location>
</feature>
<evidence type="ECO:0000256" key="7">
    <source>
        <dbReference type="ARBA" id="ARBA00023136"/>
    </source>
</evidence>